<dbReference type="PANTHER" id="PTHR30383">
    <property type="entry name" value="THIOESTERASE 1/PROTEASE 1/LYSOPHOSPHOLIPASE L1"/>
    <property type="match status" value="1"/>
</dbReference>
<dbReference type="SUPFAM" id="SSF52266">
    <property type="entry name" value="SGNH hydrolase"/>
    <property type="match status" value="1"/>
</dbReference>
<accession>A0ABW4G4E2</accession>
<feature type="domain" description="Ricin B lectin" evidence="1">
    <location>
        <begin position="247"/>
        <end position="375"/>
    </location>
</feature>
<sequence>MSRRTWGRWWAAALMVVALVVAGTTMGAGTADAESNGGVRVMPLGDSITEGTQVPGGYRIGLWQRLAAGRYTVDFVGSQFNGPGSLGDHDHEGHPGWRIDQIDANIAGWLRTYTPRTVLLHIGTNDVLQNYNVAGAPQRLSTLIDHITTAVPNADVFVATIIPLSNSGQESAGRTFNAAIPGIVQSKVNSGKHVHLVDMHSKLTTSDLIDGIHPTAGGYDKMAAAWYDALQSVPGSIGQPGGGTPTPGAGAIRGVGSGRCLDVSGGSQANGAQAQIWDCNGQANQQWTATASGELRVYGGKCLDVYNQGTADGANVIIWDCNGQNNQQWRLNADGSITAVGANKCLDVPNYSTANGVRLQIWSCNGGANQRWTRT</sequence>
<proteinExistence type="predicted"/>
<dbReference type="InterPro" id="IPR013830">
    <property type="entry name" value="SGNH_hydro"/>
</dbReference>
<dbReference type="NCBIfam" id="NF035930">
    <property type="entry name" value="lectin_2"/>
    <property type="match status" value="1"/>
</dbReference>
<dbReference type="Gene3D" id="3.40.50.1110">
    <property type="entry name" value="SGNH hydrolase"/>
    <property type="match status" value="1"/>
</dbReference>
<evidence type="ECO:0000259" key="1">
    <source>
        <dbReference type="SMART" id="SM00458"/>
    </source>
</evidence>
<dbReference type="InterPro" id="IPR036514">
    <property type="entry name" value="SGNH_hydro_sf"/>
</dbReference>
<comment type="caution">
    <text evidence="2">The sequence shown here is derived from an EMBL/GenBank/DDBJ whole genome shotgun (WGS) entry which is preliminary data.</text>
</comment>
<dbReference type="InterPro" id="IPR000772">
    <property type="entry name" value="Ricin_B_lectin"/>
</dbReference>
<reference evidence="3" key="1">
    <citation type="journal article" date="2019" name="Int. J. Syst. Evol. Microbiol.">
        <title>The Global Catalogue of Microorganisms (GCM) 10K type strain sequencing project: providing services to taxonomists for standard genome sequencing and annotation.</title>
        <authorList>
            <consortium name="The Broad Institute Genomics Platform"/>
            <consortium name="The Broad Institute Genome Sequencing Center for Infectious Disease"/>
            <person name="Wu L."/>
            <person name="Ma J."/>
        </authorList>
    </citation>
    <scope>NUCLEOTIDE SEQUENCE [LARGE SCALE GENOMIC DNA]</scope>
    <source>
        <strain evidence="3">CGMCC 1.15399</strain>
    </source>
</reference>
<dbReference type="CDD" id="cd01833">
    <property type="entry name" value="XynB_like"/>
    <property type="match status" value="1"/>
</dbReference>
<dbReference type="CDD" id="cd23418">
    <property type="entry name" value="beta-trefoil_Ricin_XLN-like"/>
    <property type="match status" value="1"/>
</dbReference>
<gene>
    <name evidence="2" type="ORF">ACFSJ0_11415</name>
</gene>
<dbReference type="PROSITE" id="PS50231">
    <property type="entry name" value="RICIN_B_LECTIN"/>
    <property type="match status" value="1"/>
</dbReference>
<dbReference type="RefSeq" id="WP_246651849.1">
    <property type="nucleotide sequence ID" value="NZ_JAHKRM010000012.1"/>
</dbReference>
<dbReference type="Pfam" id="PF00652">
    <property type="entry name" value="Ricin_B_lectin"/>
    <property type="match status" value="1"/>
</dbReference>
<keyword evidence="3" id="KW-1185">Reference proteome</keyword>
<dbReference type="Pfam" id="PF13472">
    <property type="entry name" value="Lipase_GDSL_2"/>
    <property type="match status" value="1"/>
</dbReference>
<dbReference type="Proteomes" id="UP001597097">
    <property type="component" value="Unassembled WGS sequence"/>
</dbReference>
<dbReference type="InterPro" id="IPR035992">
    <property type="entry name" value="Ricin_B-like_lectins"/>
</dbReference>
<name>A0ABW4G4E2_9ACTN</name>
<evidence type="ECO:0000313" key="2">
    <source>
        <dbReference type="EMBL" id="MFD1537647.1"/>
    </source>
</evidence>
<evidence type="ECO:0000313" key="3">
    <source>
        <dbReference type="Proteomes" id="UP001597097"/>
    </source>
</evidence>
<organism evidence="2 3">
    <name type="scientific">Nonomuraea guangzhouensis</name>
    <dbReference type="NCBI Taxonomy" id="1291555"/>
    <lineage>
        <taxon>Bacteria</taxon>
        <taxon>Bacillati</taxon>
        <taxon>Actinomycetota</taxon>
        <taxon>Actinomycetes</taxon>
        <taxon>Streptosporangiales</taxon>
        <taxon>Streptosporangiaceae</taxon>
        <taxon>Nonomuraea</taxon>
    </lineage>
</organism>
<dbReference type="EMBL" id="JBHUCM010000011">
    <property type="protein sequence ID" value="MFD1537647.1"/>
    <property type="molecule type" value="Genomic_DNA"/>
</dbReference>
<dbReference type="Gene3D" id="2.80.10.50">
    <property type="match status" value="1"/>
</dbReference>
<dbReference type="InterPro" id="IPR051532">
    <property type="entry name" value="Ester_Hydrolysis_Enzymes"/>
</dbReference>
<dbReference type="PANTHER" id="PTHR30383:SF5">
    <property type="entry name" value="SGNH HYDROLASE-TYPE ESTERASE DOMAIN-CONTAINING PROTEIN"/>
    <property type="match status" value="1"/>
</dbReference>
<dbReference type="SMART" id="SM00458">
    <property type="entry name" value="RICIN"/>
    <property type="match status" value="1"/>
</dbReference>
<dbReference type="SUPFAM" id="SSF50370">
    <property type="entry name" value="Ricin B-like lectins"/>
    <property type="match status" value="1"/>
</dbReference>
<protein>
    <submittedName>
        <fullName evidence="2">Lectin</fullName>
    </submittedName>
</protein>